<protein>
    <submittedName>
        <fullName evidence="8">MAT111</fullName>
    </submittedName>
</protein>
<keyword evidence="1 5" id="KW-0805">Transcription regulation</keyword>
<dbReference type="AlphaFoldDB" id="A0A1D9CT44"/>
<evidence type="ECO:0000256" key="6">
    <source>
        <dbReference type="SAM" id="MobiDB-lite"/>
    </source>
</evidence>
<proteinExistence type="inferred from homology"/>
<dbReference type="GO" id="GO:0005634">
    <property type="term" value="C:nucleus"/>
    <property type="evidence" value="ECO:0007669"/>
    <property type="project" value="UniProtKB-SubCell"/>
</dbReference>
<feature type="region of interest" description="Disordered" evidence="6">
    <location>
        <begin position="68"/>
        <end position="114"/>
    </location>
</feature>
<evidence type="ECO:0000256" key="1">
    <source>
        <dbReference type="ARBA" id="ARBA00023015"/>
    </source>
</evidence>
<keyword evidence="2 5" id="KW-0238">DNA-binding</keyword>
<evidence type="ECO:0000256" key="5">
    <source>
        <dbReference type="RuleBase" id="RU003516"/>
    </source>
</evidence>
<evidence type="ECO:0000256" key="2">
    <source>
        <dbReference type="ARBA" id="ARBA00023125"/>
    </source>
</evidence>
<dbReference type="GO" id="GO:0045895">
    <property type="term" value="P:positive regulation of mating-type specific transcription, DNA-templated"/>
    <property type="evidence" value="ECO:0007669"/>
    <property type="project" value="InterPro"/>
</dbReference>
<keyword evidence="4 5" id="KW-0539">Nucleus</keyword>
<evidence type="ECO:0000259" key="7">
    <source>
        <dbReference type="PROSITE" id="PS51325"/>
    </source>
</evidence>
<dbReference type="EMBL" id="KU950304">
    <property type="protein sequence ID" value="AOY41712.1"/>
    <property type="molecule type" value="Genomic_DNA"/>
</dbReference>
<keyword evidence="3 5" id="KW-0804">Transcription</keyword>
<reference evidence="8" key="2">
    <citation type="submission" date="2016-03" db="EMBL/GenBank/DDBJ databases">
        <authorList>
            <person name="Ploux O."/>
        </authorList>
    </citation>
    <scope>NUCLEOTIDE SEQUENCE</scope>
</reference>
<evidence type="ECO:0000313" key="8">
    <source>
        <dbReference type="EMBL" id="AOY41712.1"/>
    </source>
</evidence>
<organism evidence="8">
    <name type="scientific">Huntiella omanensis</name>
    <dbReference type="NCBI Taxonomy" id="1580864"/>
    <lineage>
        <taxon>Eukaryota</taxon>
        <taxon>Fungi</taxon>
        <taxon>Dikarya</taxon>
        <taxon>Ascomycota</taxon>
        <taxon>Pezizomycotina</taxon>
        <taxon>Sordariomycetes</taxon>
        <taxon>Hypocreomycetidae</taxon>
        <taxon>Microascales</taxon>
        <taxon>Ceratocystidaceae</taxon>
        <taxon>Huntiella</taxon>
    </lineage>
</organism>
<dbReference type="Pfam" id="PF04769">
    <property type="entry name" value="MATalpha_HMGbox"/>
    <property type="match status" value="1"/>
</dbReference>
<name>A0A1D9CT44_9PEZI</name>
<dbReference type="InterPro" id="IPR006856">
    <property type="entry name" value="MATalpha_HMGbox"/>
</dbReference>
<dbReference type="PROSITE" id="PS51325">
    <property type="entry name" value="ALPHA_BOX"/>
    <property type="match status" value="1"/>
</dbReference>
<sequence length="377" mass="41931">MAPTRPIHSPQRSFDHGISKHTNDVNLRELLRNLSNEQILRLIPKSAVENLHQISTLIRAGDFNADEVFNNTEPCTPPSQSPPGLTPSPSPTSPKLQRQDSSHSSRSSTTSDDKVKRPLNGFIAFRAYYQRIFTQVPQKSISALITRLWKSDPFQSRWMLMGRVYSFIRDTVGKNTAKLSDFLEVAVPIMGVPVPEAYLAKLCWIYTGNEVGELAFFQDPTGLQRYLDTINSTSVPSTEQDLLNYCLVHDYLPDHGDALLTKLAQNNTSLITVQGRPPRRNRNKAAYGQVLKMEAVVPEPNLVSSSFTISPTEIPPPSIVMPRMASQGADVWLTGPASPLPAAYLPTQVTDPLDIFNMPMHEIYDVMEGFNAHGSAF</sequence>
<dbReference type="GO" id="GO:0008301">
    <property type="term" value="F:DNA binding, bending"/>
    <property type="evidence" value="ECO:0007669"/>
    <property type="project" value="InterPro"/>
</dbReference>
<feature type="domain" description="Alpha box" evidence="7">
    <location>
        <begin position="114"/>
        <end position="169"/>
    </location>
</feature>
<comment type="similarity">
    <text evidence="5">Belongs to the MATALPHA1 family.</text>
</comment>
<evidence type="ECO:0000256" key="3">
    <source>
        <dbReference type="ARBA" id="ARBA00023163"/>
    </source>
</evidence>
<comment type="subcellular location">
    <subcellularLocation>
        <location evidence="5">Nucleus</location>
    </subcellularLocation>
</comment>
<feature type="region of interest" description="Disordered" evidence="6">
    <location>
        <begin position="1"/>
        <end position="20"/>
    </location>
</feature>
<evidence type="ECO:0000256" key="4">
    <source>
        <dbReference type="ARBA" id="ARBA00023242"/>
    </source>
</evidence>
<accession>A0A1D9CT44</accession>
<feature type="compositionally biased region" description="Pro residues" evidence="6">
    <location>
        <begin position="75"/>
        <end position="92"/>
    </location>
</feature>
<reference evidence="8" key="1">
    <citation type="journal article" date="2015" name="Fungal Genet. Biol.">
        <title>Unisexual reproduction in Huntiella moniliformis.</title>
        <authorList>
            <person name="Wilson A.M."/>
            <person name="Godlonton T."/>
            <person name="van der Nest M.A."/>
            <person name="Wilken P.M."/>
            <person name="Wingfield M.J."/>
            <person name="Wingfield B.D."/>
        </authorList>
    </citation>
    <scope>NUCLEOTIDE SEQUENCE</scope>
</reference>